<reference evidence="1 2" key="1">
    <citation type="journal article" date="2023" name="Genes (Basel)">
        <title>Chromosome-Level Genome Assembly and Circadian Gene Repertoire of the Patagonia Blennie Eleginops maclovinus-The Closest Ancestral Proxy of Antarctic Cryonotothenioids.</title>
        <authorList>
            <person name="Cheng C.C."/>
            <person name="Rivera-Colon A.G."/>
            <person name="Minhas B.F."/>
            <person name="Wilson L."/>
            <person name="Rayamajhi N."/>
            <person name="Vargas-Chacoff L."/>
            <person name="Catchen J.M."/>
        </authorList>
    </citation>
    <scope>NUCLEOTIDE SEQUENCE [LARGE SCALE GENOMIC DNA]</scope>
    <source>
        <strain evidence="1">JMC-PN-2008</strain>
    </source>
</reference>
<reference evidence="1 2" key="2">
    <citation type="journal article" date="2023" name="Mol. Biol. Evol.">
        <title>Genomics of Secondarily Temperate Adaptation in the Only Non-Antarctic Icefish.</title>
        <authorList>
            <person name="Rivera-Colon A.G."/>
            <person name="Rayamajhi N."/>
            <person name="Minhas B.F."/>
            <person name="Madrigal G."/>
            <person name="Bilyk K.T."/>
            <person name="Yoon V."/>
            <person name="Hune M."/>
            <person name="Gregory S."/>
            <person name="Cheng C.H.C."/>
            <person name="Catchen J.M."/>
        </authorList>
    </citation>
    <scope>NUCLEOTIDE SEQUENCE [LARGE SCALE GENOMIC DNA]</scope>
    <source>
        <strain evidence="1">JMC-PN-2008</strain>
    </source>
</reference>
<dbReference type="AlphaFoldDB" id="A0AAN7X0X2"/>
<protein>
    <submittedName>
        <fullName evidence="1">Uncharacterized protein</fullName>
    </submittedName>
</protein>
<dbReference type="Proteomes" id="UP001346869">
    <property type="component" value="Unassembled WGS sequence"/>
</dbReference>
<sequence>MTLTPPKGLIEDIQRTIVDFFWSGRHWVRAAALYLPVAEEGQGLIHIQSKIAAFRLRTAQSLLYDSGPSWLEMAKLLLRRVGRLGYQKQQFLLTPEDVDLSGLTPFYTSVLQAWQIFKISRVINEIPGMWLFEEPLFFNKLIRIRSLQSASLQASLREAGCTKLGHLMKSKMTSLEILRRKSNITSIRIIN</sequence>
<gene>
    <name evidence="1" type="ORF">PBY51_023923</name>
</gene>
<evidence type="ECO:0000313" key="1">
    <source>
        <dbReference type="EMBL" id="KAK5852456.1"/>
    </source>
</evidence>
<comment type="caution">
    <text evidence="1">The sequence shown here is derived from an EMBL/GenBank/DDBJ whole genome shotgun (WGS) entry which is preliminary data.</text>
</comment>
<keyword evidence="2" id="KW-1185">Reference proteome</keyword>
<organism evidence="1 2">
    <name type="scientific">Eleginops maclovinus</name>
    <name type="common">Patagonian blennie</name>
    <name type="synonym">Eleginus maclovinus</name>
    <dbReference type="NCBI Taxonomy" id="56733"/>
    <lineage>
        <taxon>Eukaryota</taxon>
        <taxon>Metazoa</taxon>
        <taxon>Chordata</taxon>
        <taxon>Craniata</taxon>
        <taxon>Vertebrata</taxon>
        <taxon>Euteleostomi</taxon>
        <taxon>Actinopterygii</taxon>
        <taxon>Neopterygii</taxon>
        <taxon>Teleostei</taxon>
        <taxon>Neoteleostei</taxon>
        <taxon>Acanthomorphata</taxon>
        <taxon>Eupercaria</taxon>
        <taxon>Perciformes</taxon>
        <taxon>Notothenioidei</taxon>
        <taxon>Eleginopidae</taxon>
        <taxon>Eleginops</taxon>
    </lineage>
</organism>
<dbReference type="EMBL" id="JAUZQC010000021">
    <property type="protein sequence ID" value="KAK5852456.1"/>
    <property type="molecule type" value="Genomic_DNA"/>
</dbReference>
<accession>A0AAN7X0X2</accession>
<evidence type="ECO:0000313" key="2">
    <source>
        <dbReference type="Proteomes" id="UP001346869"/>
    </source>
</evidence>
<proteinExistence type="predicted"/>
<name>A0AAN7X0X2_ELEMC</name>